<evidence type="ECO:0000313" key="3">
    <source>
        <dbReference type="Proteomes" id="UP000663829"/>
    </source>
</evidence>
<name>A0A815EKJ0_9BILA</name>
<dbReference type="InterPro" id="IPR004242">
    <property type="entry name" value="Transposase_21"/>
</dbReference>
<dbReference type="EMBL" id="CAJNOQ010013196">
    <property type="protein sequence ID" value="CAF1316452.1"/>
    <property type="molecule type" value="Genomic_DNA"/>
</dbReference>
<dbReference type="PANTHER" id="PTHR33053:SF25">
    <property type="entry name" value="TRANSPOSASE DOMAIN-CONTAINING PROTEIN"/>
    <property type="match status" value="1"/>
</dbReference>
<sequence length="571" mass="66649">MQSETRNEFQSTEIIKYQRDARFHKEKCGTNIVAQTVYQSVLKQEQSLFVTCILHADGAPITKRIRNCKSMWILQLFIAELPPCIRFSKSNIMLLSIWTGSSKEGFNLFLCDIVKKLNSVQKDGLLINIDQTQRIIPIRFQFYTGDLPALETMTNTVQHGGYHACISCNIHGEYDHHQKTVLYIPTGNEKERTQSDYYKHVEEAEKCTTRRSVSGIFGYSIFEPIFSQRILTSIKHDYMHSSLLGQGKKILMSVDLDVRQANIIDTTLLNLTLPDEFHRRPRSIQRCSSWKAQGYRTVILYLCPVILRDVLSADHYGHVLLFVCAIRLLHCDYIIYKQAELADILLKTYENTIDDYYDKKLSTLVLHVHRHFSKEFSLHGISHLIKQIVDHYEIDLTIDSIEINNDQLDDAGDEQLEYMSDIISDRFKIQHPNICISCKQSITYYQHMKLQRVQYHARCYTRRGLVNNYIIAYNNSISDCEYGYIDSFVKCHCGKFICVTKLRKLSSLTDYLKDSCFQPLLQRIIDYFFYIVQETRETILIKTEDIWRKCVICTFDNNHLISPVSATYEHD</sequence>
<gene>
    <name evidence="1" type="ORF">GPM918_LOCUS29256</name>
    <name evidence="2" type="ORF">SRO942_LOCUS29824</name>
</gene>
<reference evidence="1" key="1">
    <citation type="submission" date="2021-02" db="EMBL/GenBank/DDBJ databases">
        <authorList>
            <person name="Nowell W R."/>
        </authorList>
    </citation>
    <scope>NUCLEOTIDE SEQUENCE</scope>
</reference>
<protein>
    <submittedName>
        <fullName evidence="1">Uncharacterized protein</fullName>
    </submittedName>
</protein>
<proteinExistence type="predicted"/>
<dbReference type="PANTHER" id="PTHR33053">
    <property type="entry name" value="PROTEIN, PUTATIVE-RELATED"/>
    <property type="match status" value="1"/>
</dbReference>
<keyword evidence="3" id="KW-1185">Reference proteome</keyword>
<evidence type="ECO:0000313" key="2">
    <source>
        <dbReference type="EMBL" id="CAF4158683.1"/>
    </source>
</evidence>
<organism evidence="1 3">
    <name type="scientific">Didymodactylos carnosus</name>
    <dbReference type="NCBI Taxonomy" id="1234261"/>
    <lineage>
        <taxon>Eukaryota</taxon>
        <taxon>Metazoa</taxon>
        <taxon>Spiralia</taxon>
        <taxon>Gnathifera</taxon>
        <taxon>Rotifera</taxon>
        <taxon>Eurotatoria</taxon>
        <taxon>Bdelloidea</taxon>
        <taxon>Philodinida</taxon>
        <taxon>Philodinidae</taxon>
        <taxon>Didymodactylos</taxon>
    </lineage>
</organism>
<dbReference type="EMBL" id="CAJOBC010045387">
    <property type="protein sequence ID" value="CAF4158683.1"/>
    <property type="molecule type" value="Genomic_DNA"/>
</dbReference>
<evidence type="ECO:0000313" key="1">
    <source>
        <dbReference type="EMBL" id="CAF1316452.1"/>
    </source>
</evidence>
<accession>A0A815EKJ0</accession>
<dbReference type="Pfam" id="PF02992">
    <property type="entry name" value="Transposase_21"/>
    <property type="match status" value="1"/>
</dbReference>
<dbReference type="Proteomes" id="UP000663829">
    <property type="component" value="Unassembled WGS sequence"/>
</dbReference>
<comment type="caution">
    <text evidence="1">The sequence shown here is derived from an EMBL/GenBank/DDBJ whole genome shotgun (WGS) entry which is preliminary data.</text>
</comment>
<dbReference type="AlphaFoldDB" id="A0A815EKJ0"/>
<dbReference type="OrthoDB" id="8194903at2759"/>
<dbReference type="Proteomes" id="UP000681722">
    <property type="component" value="Unassembled WGS sequence"/>
</dbReference>